<dbReference type="CDD" id="cd01948">
    <property type="entry name" value="EAL"/>
    <property type="match status" value="1"/>
</dbReference>
<evidence type="ECO:0000313" key="3">
    <source>
        <dbReference type="EMBL" id="PRH89662.1"/>
    </source>
</evidence>
<evidence type="ECO:0000259" key="1">
    <source>
        <dbReference type="PROSITE" id="PS50883"/>
    </source>
</evidence>
<dbReference type="NCBIfam" id="TIGR00254">
    <property type="entry name" value="GGDEF"/>
    <property type="match status" value="1"/>
</dbReference>
<feature type="domain" description="EAL" evidence="1">
    <location>
        <begin position="403"/>
        <end position="653"/>
    </location>
</feature>
<dbReference type="EMBL" id="PUEJ01000001">
    <property type="protein sequence ID" value="PRH89662.1"/>
    <property type="molecule type" value="Genomic_DNA"/>
</dbReference>
<dbReference type="InterPro" id="IPR001633">
    <property type="entry name" value="EAL_dom"/>
</dbReference>
<dbReference type="Gene3D" id="3.30.70.270">
    <property type="match status" value="1"/>
</dbReference>
<protein>
    <submittedName>
        <fullName evidence="3">GGDEF-domain containing protein</fullName>
    </submittedName>
</protein>
<evidence type="ECO:0000313" key="4">
    <source>
        <dbReference type="Proteomes" id="UP000237682"/>
    </source>
</evidence>
<dbReference type="InterPro" id="IPR029787">
    <property type="entry name" value="Nucleotide_cyclase"/>
</dbReference>
<dbReference type="PANTHER" id="PTHR44757:SF2">
    <property type="entry name" value="BIOFILM ARCHITECTURE MAINTENANCE PROTEIN MBAA"/>
    <property type="match status" value="1"/>
</dbReference>
<dbReference type="Gene3D" id="3.20.20.450">
    <property type="entry name" value="EAL domain"/>
    <property type="match status" value="1"/>
</dbReference>
<evidence type="ECO:0000259" key="2">
    <source>
        <dbReference type="PROSITE" id="PS50887"/>
    </source>
</evidence>
<keyword evidence="4" id="KW-1185">Reference proteome</keyword>
<reference evidence="3 4" key="1">
    <citation type="submission" date="2018-02" db="EMBL/GenBank/DDBJ databases">
        <title>Whole genome sequencing of endophytic bacterium.</title>
        <authorList>
            <person name="Eedara R."/>
            <person name="Podile A.R."/>
        </authorList>
    </citation>
    <scope>NUCLEOTIDE SEQUENCE [LARGE SCALE GENOMIC DNA]</scope>
    <source>
        <strain evidence="3 4">RP1T</strain>
    </source>
</reference>
<dbReference type="AlphaFoldDB" id="A0A2S9QK52"/>
<dbReference type="PANTHER" id="PTHR44757">
    <property type="entry name" value="DIGUANYLATE CYCLASE DGCP"/>
    <property type="match status" value="1"/>
</dbReference>
<name>A0A2S9QK52_9HYPH</name>
<dbReference type="PROSITE" id="PS50883">
    <property type="entry name" value="EAL"/>
    <property type="match status" value="1"/>
</dbReference>
<comment type="caution">
    <text evidence="3">The sequence shown here is derived from an EMBL/GenBank/DDBJ whole genome shotgun (WGS) entry which is preliminary data.</text>
</comment>
<dbReference type="PROSITE" id="PS50887">
    <property type="entry name" value="GGDEF"/>
    <property type="match status" value="1"/>
</dbReference>
<dbReference type="Pfam" id="PF00990">
    <property type="entry name" value="GGDEF"/>
    <property type="match status" value="1"/>
</dbReference>
<dbReference type="InterPro" id="IPR000160">
    <property type="entry name" value="GGDEF_dom"/>
</dbReference>
<dbReference type="InterPro" id="IPR052155">
    <property type="entry name" value="Biofilm_reg_signaling"/>
</dbReference>
<dbReference type="SMART" id="SM00052">
    <property type="entry name" value="EAL"/>
    <property type="match status" value="1"/>
</dbReference>
<organism evidence="3 4">
    <name type="scientific">Labrys okinawensis</name>
    <dbReference type="NCBI Taxonomy" id="346911"/>
    <lineage>
        <taxon>Bacteria</taxon>
        <taxon>Pseudomonadati</taxon>
        <taxon>Pseudomonadota</taxon>
        <taxon>Alphaproteobacteria</taxon>
        <taxon>Hyphomicrobiales</taxon>
        <taxon>Xanthobacteraceae</taxon>
        <taxon>Labrys</taxon>
    </lineage>
</organism>
<dbReference type="OrthoDB" id="9814202at2"/>
<dbReference type="SMART" id="SM00267">
    <property type="entry name" value="GGDEF"/>
    <property type="match status" value="1"/>
</dbReference>
<dbReference type="Pfam" id="PF00563">
    <property type="entry name" value="EAL"/>
    <property type="match status" value="1"/>
</dbReference>
<dbReference type="InterPro" id="IPR043128">
    <property type="entry name" value="Rev_trsase/Diguanyl_cyclase"/>
</dbReference>
<dbReference type="CDD" id="cd01949">
    <property type="entry name" value="GGDEF"/>
    <property type="match status" value="1"/>
</dbReference>
<dbReference type="InterPro" id="IPR035919">
    <property type="entry name" value="EAL_sf"/>
</dbReference>
<gene>
    <name evidence="3" type="ORF">C5L14_00475</name>
</gene>
<dbReference type="Proteomes" id="UP000237682">
    <property type="component" value="Unassembled WGS sequence"/>
</dbReference>
<accession>A0A2S9QK52</accession>
<feature type="domain" description="GGDEF" evidence="2">
    <location>
        <begin position="261"/>
        <end position="394"/>
    </location>
</feature>
<dbReference type="SUPFAM" id="SSF55073">
    <property type="entry name" value="Nucleotide cyclase"/>
    <property type="match status" value="1"/>
</dbReference>
<dbReference type="SUPFAM" id="SSF141868">
    <property type="entry name" value="EAL domain-like"/>
    <property type="match status" value="1"/>
</dbReference>
<proteinExistence type="predicted"/>
<sequence>MLGCLRTPVWVFDIDDSCVLWANAAAIDVWQAATLRELRARDMKSDMSASVAKRLRQYQEDFERTNISFTELWTIYPGGRPTTLHVRYSGVRLRNGRMAMLCEALGEPSETPETLRSAEALLHTQMMISLYTEDGLLLYENPAARHTREPNDRSLSARYADQNDFVQLSKTLSRDGESRRIVRIRTTHGVRWHEVTARRCRDAVTGSPACLVSEVDLTDLKETEERARFLAYHDVLTGLPNRTSAMRDFPMRLEAALLAAERVAIMFLDLDYFKTINDSLGHSVGDEVLIEVADRLKKVVGRSGAVARLGGDEFLIMARSGKRSDRFERTAQAILSAFAKPLKISGRTLTISPSIGISVFPDDGSSIDALMRHSDLALYKAKEDGRNCFRYFTKSLQERAQVRIDLESDIRRALHNQEFELFFQPRVSTKTLQIVGAEALIRWRHPLRGLIMPSEFIPLCEETNMINQLGDWVLEVAIERQVSWRRKGYPLSISANLSPRQLRSRDVIAKLAAVMERTGCAPGDIELEITESTIMESGQGPDGIISQLKNLGVRLAIDDFGTGYSNLAYLQNFPISCLKIDRSFIAELTRNDAIAEFIISMCRLMDIHVVAEGVETLEQLNWLRARGCQEFQGHYFGSAVPAAEFERLLELQHALPKETAIPVADCQPVKAGHS</sequence>